<sequence>MGDRTSAGTTQPVTVTAARVVSPGHTSEFERWAGQMQQLVARFPGHLGSSLLRPGPGGNEYHLVYRFTDAAALEAWERSPERAEAVAGVQALVEDERYARADGLDSFFTVPPRSGPRWRMTALTVVAVFALSAVFQLMAGPLVGDWPWPLRSLLSAVFIVVSLGYVVMPRLTRWAGRWLRPAERSHPTAR</sequence>
<evidence type="ECO:0000313" key="3">
    <source>
        <dbReference type="EMBL" id="NEL56167.1"/>
    </source>
</evidence>
<dbReference type="EMBL" id="JAAGWK010000030">
    <property type="protein sequence ID" value="NEL56167.1"/>
    <property type="molecule type" value="Genomic_DNA"/>
</dbReference>
<feature type="transmembrane region" description="Helical" evidence="1">
    <location>
        <begin position="122"/>
        <end position="142"/>
    </location>
</feature>
<keyword evidence="3" id="KW-0503">Monooxygenase</keyword>
<reference evidence="3 4" key="1">
    <citation type="submission" date="2020-02" db="EMBL/GenBank/DDBJ databases">
        <title>The whole genome sequence of CPCC 205119.</title>
        <authorList>
            <person name="Jiang Z."/>
        </authorList>
    </citation>
    <scope>NUCLEOTIDE SEQUENCE [LARGE SCALE GENOMIC DNA]</scope>
    <source>
        <strain evidence="3 4">CPCC 205119</strain>
    </source>
</reference>
<comment type="caution">
    <text evidence="3">The sequence shown here is derived from an EMBL/GenBank/DDBJ whole genome shotgun (WGS) entry which is preliminary data.</text>
</comment>
<dbReference type="PROSITE" id="PS51725">
    <property type="entry name" value="ABM"/>
    <property type="match status" value="1"/>
</dbReference>
<proteinExistence type="predicted"/>
<dbReference type="InterPro" id="IPR007138">
    <property type="entry name" value="ABM_dom"/>
</dbReference>
<gene>
    <name evidence="3" type="ORF">G1H19_19515</name>
</gene>
<keyword evidence="1" id="KW-1133">Transmembrane helix</keyword>
<accession>A0A7K3WIB6</accession>
<organism evidence="3 4">
    <name type="scientific">Goekera deserti</name>
    <dbReference type="NCBI Taxonomy" id="2497753"/>
    <lineage>
        <taxon>Bacteria</taxon>
        <taxon>Bacillati</taxon>
        <taxon>Actinomycetota</taxon>
        <taxon>Actinomycetes</taxon>
        <taxon>Geodermatophilales</taxon>
        <taxon>Geodermatophilaceae</taxon>
        <taxon>Goekera</taxon>
    </lineage>
</organism>
<dbReference type="PANTHER" id="PTHR40057:SF1">
    <property type="entry name" value="SLR1162 PROTEIN"/>
    <property type="match status" value="1"/>
</dbReference>
<feature type="domain" description="ABM" evidence="2">
    <location>
        <begin position="13"/>
        <end position="108"/>
    </location>
</feature>
<dbReference type="InterPro" id="IPR011008">
    <property type="entry name" value="Dimeric_a/b-barrel"/>
</dbReference>
<dbReference type="PANTHER" id="PTHR40057">
    <property type="entry name" value="SLR1162 PROTEIN"/>
    <property type="match status" value="1"/>
</dbReference>
<keyword evidence="3" id="KW-0560">Oxidoreductase</keyword>
<protein>
    <submittedName>
        <fullName evidence="3">Antibiotic biosynthesis monooxygenase</fullName>
    </submittedName>
</protein>
<keyword evidence="1" id="KW-0812">Transmembrane</keyword>
<dbReference type="Gene3D" id="3.30.70.100">
    <property type="match status" value="1"/>
</dbReference>
<keyword evidence="4" id="KW-1185">Reference proteome</keyword>
<evidence type="ECO:0000313" key="4">
    <source>
        <dbReference type="Proteomes" id="UP000470470"/>
    </source>
</evidence>
<dbReference type="AlphaFoldDB" id="A0A7K3WIB6"/>
<dbReference type="Pfam" id="PF03992">
    <property type="entry name" value="ABM"/>
    <property type="match status" value="1"/>
</dbReference>
<name>A0A7K3WIB6_9ACTN</name>
<dbReference type="Proteomes" id="UP000470470">
    <property type="component" value="Unassembled WGS sequence"/>
</dbReference>
<keyword evidence="1" id="KW-0472">Membrane</keyword>
<dbReference type="GO" id="GO:0004497">
    <property type="term" value="F:monooxygenase activity"/>
    <property type="evidence" value="ECO:0007669"/>
    <property type="project" value="UniProtKB-KW"/>
</dbReference>
<evidence type="ECO:0000256" key="1">
    <source>
        <dbReference type="SAM" id="Phobius"/>
    </source>
</evidence>
<evidence type="ECO:0000259" key="2">
    <source>
        <dbReference type="PROSITE" id="PS51725"/>
    </source>
</evidence>
<feature type="transmembrane region" description="Helical" evidence="1">
    <location>
        <begin position="148"/>
        <end position="168"/>
    </location>
</feature>
<dbReference type="InterPro" id="IPR038762">
    <property type="entry name" value="ABM_predict"/>
</dbReference>
<dbReference type="SUPFAM" id="SSF54909">
    <property type="entry name" value="Dimeric alpha+beta barrel"/>
    <property type="match status" value="1"/>
</dbReference>